<accession>A0A9P5YUT5</accession>
<comment type="caution">
    <text evidence="1">The sequence shown here is derived from an EMBL/GenBank/DDBJ whole genome shotgun (WGS) entry which is preliminary data.</text>
</comment>
<name>A0A9P5YUT5_9AGAR</name>
<gene>
    <name evidence="1" type="ORF">BDN70DRAFT_273509</name>
</gene>
<reference evidence="1" key="1">
    <citation type="submission" date="2020-11" db="EMBL/GenBank/DDBJ databases">
        <authorList>
            <consortium name="DOE Joint Genome Institute"/>
            <person name="Ahrendt S."/>
            <person name="Riley R."/>
            <person name="Andreopoulos W."/>
            <person name="Labutti K."/>
            <person name="Pangilinan J."/>
            <person name="Ruiz-Duenas F.J."/>
            <person name="Barrasa J.M."/>
            <person name="Sanchez-Garcia M."/>
            <person name="Camarero S."/>
            <person name="Miyauchi S."/>
            <person name="Serrano A."/>
            <person name="Linde D."/>
            <person name="Babiker R."/>
            <person name="Drula E."/>
            <person name="Ayuso-Fernandez I."/>
            <person name="Pacheco R."/>
            <person name="Padilla G."/>
            <person name="Ferreira P."/>
            <person name="Barriuso J."/>
            <person name="Kellner H."/>
            <person name="Castanera R."/>
            <person name="Alfaro M."/>
            <person name="Ramirez L."/>
            <person name="Pisabarro A.G."/>
            <person name="Kuo A."/>
            <person name="Tritt A."/>
            <person name="Lipzen A."/>
            <person name="He G."/>
            <person name="Yan M."/>
            <person name="Ng V."/>
            <person name="Cullen D."/>
            <person name="Martin F."/>
            <person name="Rosso M.-N."/>
            <person name="Henrissat B."/>
            <person name="Hibbett D."/>
            <person name="Martinez A.T."/>
            <person name="Grigoriev I.V."/>
        </authorList>
    </citation>
    <scope>NUCLEOTIDE SEQUENCE</scope>
    <source>
        <strain evidence="1">CIRM-BRFM 674</strain>
    </source>
</reference>
<evidence type="ECO:0000313" key="2">
    <source>
        <dbReference type="Proteomes" id="UP000807469"/>
    </source>
</evidence>
<sequence>MRIGGPFVPMPQCLGFSSNITKKMPLLLSSTLLYCLSQIAPKVLLGRNFHRAPKFLGRLMDRSSETSIYAILTAFFMRNRYPPARCIKKAAG</sequence>
<dbReference type="EMBL" id="MU155346">
    <property type="protein sequence ID" value="KAF9475125.1"/>
    <property type="molecule type" value="Genomic_DNA"/>
</dbReference>
<proteinExistence type="predicted"/>
<organism evidence="1 2">
    <name type="scientific">Pholiota conissans</name>
    <dbReference type="NCBI Taxonomy" id="109636"/>
    <lineage>
        <taxon>Eukaryota</taxon>
        <taxon>Fungi</taxon>
        <taxon>Dikarya</taxon>
        <taxon>Basidiomycota</taxon>
        <taxon>Agaricomycotina</taxon>
        <taxon>Agaricomycetes</taxon>
        <taxon>Agaricomycetidae</taxon>
        <taxon>Agaricales</taxon>
        <taxon>Agaricineae</taxon>
        <taxon>Strophariaceae</taxon>
        <taxon>Pholiota</taxon>
    </lineage>
</organism>
<dbReference type="Proteomes" id="UP000807469">
    <property type="component" value="Unassembled WGS sequence"/>
</dbReference>
<evidence type="ECO:0000313" key="1">
    <source>
        <dbReference type="EMBL" id="KAF9475125.1"/>
    </source>
</evidence>
<keyword evidence="2" id="KW-1185">Reference proteome</keyword>
<protein>
    <submittedName>
        <fullName evidence="1">Uncharacterized protein</fullName>
    </submittedName>
</protein>
<dbReference type="AlphaFoldDB" id="A0A9P5YUT5"/>